<evidence type="ECO:0000313" key="14">
    <source>
        <dbReference type="EMBL" id="CAD7260920.1"/>
    </source>
</evidence>
<evidence type="ECO:0008006" key="15">
    <source>
        <dbReference type="Google" id="ProtNLM"/>
    </source>
</evidence>
<evidence type="ECO:0000256" key="10">
    <source>
        <dbReference type="ARBA" id="ARBA00023004"/>
    </source>
</evidence>
<evidence type="ECO:0000256" key="12">
    <source>
        <dbReference type="ARBA" id="ARBA00023136"/>
    </source>
</evidence>
<evidence type="ECO:0000256" key="8">
    <source>
        <dbReference type="ARBA" id="ARBA00022848"/>
    </source>
</evidence>
<evidence type="ECO:0000256" key="2">
    <source>
        <dbReference type="ARBA" id="ARBA00004174"/>
    </source>
</evidence>
<keyword evidence="6" id="KW-0479">Metal-binding</keyword>
<comment type="subcellular location">
    <subcellularLocation>
        <location evidence="3">Endoplasmic reticulum membrane</location>
        <topology evidence="3">Peripheral membrane protein</topology>
    </subcellularLocation>
    <subcellularLocation>
        <location evidence="2">Microsome membrane</location>
        <topology evidence="2">Peripheral membrane protein</topology>
    </subcellularLocation>
</comment>
<keyword evidence="9" id="KW-0560">Oxidoreductase</keyword>
<dbReference type="InterPro" id="IPR036396">
    <property type="entry name" value="Cyt_P450_sf"/>
</dbReference>
<evidence type="ECO:0000256" key="7">
    <source>
        <dbReference type="ARBA" id="ARBA00022824"/>
    </source>
</evidence>
<dbReference type="PANTHER" id="PTHR24291">
    <property type="entry name" value="CYTOCHROME P450 FAMILY 4"/>
    <property type="match status" value="1"/>
</dbReference>
<sequence length="555" mass="63046">MLCCACVRLVKISFEEPCDTEGEEEINASIDSVTKEPSTRCQSRGAASRPSTASTESRASNLKRRPQHNPDEILYIIKRRFSMLLESLTRFDHLAQNWAEKLKTLKKPQQKLMAEKLINDVLFEAEISRLNISSHIATPNLFGNQGQSPFTTWHREEHHISTPNHPQEARTHNPFWILVAILGHHFLTLYQPCQSKQDKPPPVHPTEIRTSSSPSSAVELNTTSALANYTTEAEFLQALVKLHKEYGSIVRLWLGADLFVVLSDPKYVEIILGSNKWIDKGVNYRYLYDWLGTGLLTSTGAKWKRHRKIITPTFHYKILESFIDVFNLNGQKLVDKLQKEVNGPEFDICPYVTLCTLDIICETAMGISINAQDGGSADFVEATQVMADSIVCRSFKPWLQSEIVFRMSSTGRGHAKALEVLHRLTEKVIQTRKAEYLSKHNSTQEDPSENENDIGAKKRRAFLDMLLESVQEGNMMSDADLREEVDTFMFEGHDTTASGVSFTLSSLSMYQDIQEKAVEELNSIFGDSDRNATYRDIQEMKYLEMVIKEYPTIVP</sequence>
<feature type="region of interest" description="Disordered" evidence="13">
    <location>
        <begin position="31"/>
        <end position="65"/>
    </location>
</feature>
<evidence type="ECO:0000256" key="4">
    <source>
        <dbReference type="ARBA" id="ARBA00010617"/>
    </source>
</evidence>
<dbReference type="InterPro" id="IPR050196">
    <property type="entry name" value="Cytochrome_P450_Monoox"/>
</dbReference>
<accession>A0A7R9FZ72</accession>
<evidence type="ECO:0000256" key="13">
    <source>
        <dbReference type="SAM" id="MobiDB-lite"/>
    </source>
</evidence>
<dbReference type="Gene3D" id="1.10.630.10">
    <property type="entry name" value="Cytochrome P450"/>
    <property type="match status" value="1"/>
</dbReference>
<evidence type="ECO:0000256" key="11">
    <source>
        <dbReference type="ARBA" id="ARBA00023033"/>
    </source>
</evidence>
<keyword evidence="11" id="KW-0503">Monooxygenase</keyword>
<dbReference type="GO" id="GO:0005789">
    <property type="term" value="C:endoplasmic reticulum membrane"/>
    <property type="evidence" value="ECO:0007669"/>
    <property type="project" value="UniProtKB-SubCell"/>
</dbReference>
<keyword evidence="10" id="KW-0408">Iron</keyword>
<dbReference type="GO" id="GO:0020037">
    <property type="term" value="F:heme binding"/>
    <property type="evidence" value="ECO:0007669"/>
    <property type="project" value="InterPro"/>
</dbReference>
<evidence type="ECO:0000256" key="5">
    <source>
        <dbReference type="ARBA" id="ARBA00022617"/>
    </source>
</evidence>
<dbReference type="SUPFAM" id="SSF48264">
    <property type="entry name" value="Cytochrome P450"/>
    <property type="match status" value="1"/>
</dbReference>
<keyword evidence="12" id="KW-0472">Membrane</keyword>
<dbReference type="EMBL" id="OC001914">
    <property type="protein sequence ID" value="CAD7260920.1"/>
    <property type="molecule type" value="Genomic_DNA"/>
</dbReference>
<evidence type="ECO:0000256" key="9">
    <source>
        <dbReference type="ARBA" id="ARBA00023002"/>
    </source>
</evidence>
<keyword evidence="7" id="KW-0256">Endoplasmic reticulum</keyword>
<protein>
    <recommendedName>
        <fullName evidence="15">Cytochrome P450</fullName>
    </recommendedName>
</protein>
<evidence type="ECO:0000256" key="6">
    <source>
        <dbReference type="ARBA" id="ARBA00022723"/>
    </source>
</evidence>
<comment type="cofactor">
    <cofactor evidence="1">
        <name>heme</name>
        <dbReference type="ChEBI" id="CHEBI:30413"/>
    </cofactor>
</comment>
<evidence type="ECO:0000256" key="3">
    <source>
        <dbReference type="ARBA" id="ARBA00004406"/>
    </source>
</evidence>
<comment type="similarity">
    <text evidence="4">Belongs to the cytochrome P450 family.</text>
</comment>
<dbReference type="Pfam" id="PF00067">
    <property type="entry name" value="p450"/>
    <property type="match status" value="1"/>
</dbReference>
<dbReference type="InterPro" id="IPR002401">
    <property type="entry name" value="Cyt_P450_E_grp-I"/>
</dbReference>
<dbReference type="GO" id="GO:0005506">
    <property type="term" value="F:iron ion binding"/>
    <property type="evidence" value="ECO:0007669"/>
    <property type="project" value="InterPro"/>
</dbReference>
<gene>
    <name evidence="14" type="ORF">TSIB3V08_LOCUS5077</name>
</gene>
<organism evidence="14">
    <name type="scientific">Timema shepardi</name>
    <name type="common">Walking stick</name>
    <dbReference type="NCBI Taxonomy" id="629360"/>
    <lineage>
        <taxon>Eukaryota</taxon>
        <taxon>Metazoa</taxon>
        <taxon>Ecdysozoa</taxon>
        <taxon>Arthropoda</taxon>
        <taxon>Hexapoda</taxon>
        <taxon>Insecta</taxon>
        <taxon>Pterygota</taxon>
        <taxon>Neoptera</taxon>
        <taxon>Polyneoptera</taxon>
        <taxon>Phasmatodea</taxon>
        <taxon>Timematodea</taxon>
        <taxon>Timematoidea</taxon>
        <taxon>Timematidae</taxon>
        <taxon>Timema</taxon>
    </lineage>
</organism>
<evidence type="ECO:0000256" key="1">
    <source>
        <dbReference type="ARBA" id="ARBA00001971"/>
    </source>
</evidence>
<feature type="compositionally biased region" description="Polar residues" evidence="13">
    <location>
        <begin position="49"/>
        <end position="60"/>
    </location>
</feature>
<name>A0A7R9FZ72_TIMSH</name>
<dbReference type="CDD" id="cd20628">
    <property type="entry name" value="CYP4"/>
    <property type="match status" value="1"/>
</dbReference>
<dbReference type="AlphaFoldDB" id="A0A7R9FZ72"/>
<dbReference type="GO" id="GO:0004497">
    <property type="term" value="F:monooxygenase activity"/>
    <property type="evidence" value="ECO:0007669"/>
    <property type="project" value="UniProtKB-KW"/>
</dbReference>
<keyword evidence="5" id="KW-0349">Heme</keyword>
<dbReference type="PRINTS" id="PR00463">
    <property type="entry name" value="EP450I"/>
</dbReference>
<keyword evidence="8" id="KW-0492">Microsome</keyword>
<proteinExistence type="inferred from homology"/>
<dbReference type="GO" id="GO:0016705">
    <property type="term" value="F:oxidoreductase activity, acting on paired donors, with incorporation or reduction of molecular oxygen"/>
    <property type="evidence" value="ECO:0007669"/>
    <property type="project" value="InterPro"/>
</dbReference>
<dbReference type="InterPro" id="IPR001128">
    <property type="entry name" value="Cyt_P450"/>
</dbReference>
<reference evidence="14" key="1">
    <citation type="submission" date="2020-11" db="EMBL/GenBank/DDBJ databases">
        <authorList>
            <person name="Tran Van P."/>
        </authorList>
    </citation>
    <scope>NUCLEOTIDE SEQUENCE</scope>
</reference>
<dbReference type="PANTHER" id="PTHR24291:SF189">
    <property type="entry name" value="CYTOCHROME P450 4C3-RELATED"/>
    <property type="match status" value="1"/>
</dbReference>